<reference evidence="2 3" key="1">
    <citation type="submission" date="2016-04" db="EMBL/GenBank/DDBJ databases">
        <title>A degradative enzymes factory behind the ericoid mycorrhizal symbiosis.</title>
        <authorList>
            <consortium name="DOE Joint Genome Institute"/>
            <person name="Martino E."/>
            <person name="Morin E."/>
            <person name="Grelet G."/>
            <person name="Kuo A."/>
            <person name="Kohler A."/>
            <person name="Daghino S."/>
            <person name="Barry K."/>
            <person name="Choi C."/>
            <person name="Cichocki N."/>
            <person name="Clum A."/>
            <person name="Copeland A."/>
            <person name="Hainaut M."/>
            <person name="Haridas S."/>
            <person name="Labutti K."/>
            <person name="Lindquist E."/>
            <person name="Lipzen A."/>
            <person name="Khouja H.-R."/>
            <person name="Murat C."/>
            <person name="Ohm R."/>
            <person name="Olson A."/>
            <person name="Spatafora J."/>
            <person name="Veneault-Fourrey C."/>
            <person name="Henrissat B."/>
            <person name="Grigoriev I."/>
            <person name="Martin F."/>
            <person name="Perotto S."/>
        </authorList>
    </citation>
    <scope>NUCLEOTIDE SEQUENCE [LARGE SCALE GENOMIC DNA]</scope>
    <source>
        <strain evidence="2 3">F</strain>
    </source>
</reference>
<dbReference type="Proteomes" id="UP000235786">
    <property type="component" value="Unassembled WGS sequence"/>
</dbReference>
<dbReference type="AlphaFoldDB" id="A0A2J6S0Y0"/>
<dbReference type="OrthoDB" id="3552690at2759"/>
<accession>A0A2J6S0Y0</accession>
<keyword evidence="3" id="KW-1185">Reference proteome</keyword>
<feature type="region of interest" description="Disordered" evidence="1">
    <location>
        <begin position="236"/>
        <end position="359"/>
    </location>
</feature>
<organism evidence="2 3">
    <name type="scientific">Hyaloscypha variabilis (strain UAMH 11265 / GT02V1 / F)</name>
    <name type="common">Meliniomyces variabilis</name>
    <dbReference type="NCBI Taxonomy" id="1149755"/>
    <lineage>
        <taxon>Eukaryota</taxon>
        <taxon>Fungi</taxon>
        <taxon>Dikarya</taxon>
        <taxon>Ascomycota</taxon>
        <taxon>Pezizomycotina</taxon>
        <taxon>Leotiomycetes</taxon>
        <taxon>Helotiales</taxon>
        <taxon>Hyaloscyphaceae</taxon>
        <taxon>Hyaloscypha</taxon>
        <taxon>Hyaloscypha variabilis</taxon>
    </lineage>
</organism>
<evidence type="ECO:0000313" key="2">
    <source>
        <dbReference type="EMBL" id="PMD44402.1"/>
    </source>
</evidence>
<feature type="compositionally biased region" description="Pro residues" evidence="1">
    <location>
        <begin position="302"/>
        <end position="313"/>
    </location>
</feature>
<protein>
    <submittedName>
        <fullName evidence="2">Uncharacterized protein</fullName>
    </submittedName>
</protein>
<gene>
    <name evidence="2" type="ORF">L207DRAFT_619448</name>
</gene>
<dbReference type="EMBL" id="KZ613941">
    <property type="protein sequence ID" value="PMD44402.1"/>
    <property type="molecule type" value="Genomic_DNA"/>
</dbReference>
<name>A0A2J6S0Y0_HYAVF</name>
<dbReference type="STRING" id="1149755.A0A2J6S0Y0"/>
<evidence type="ECO:0000256" key="1">
    <source>
        <dbReference type="SAM" id="MobiDB-lite"/>
    </source>
</evidence>
<proteinExistence type="predicted"/>
<dbReference type="Gene3D" id="3.10.490.10">
    <property type="entry name" value="Gamma-glutamyl cyclotransferase-like"/>
    <property type="match status" value="1"/>
</dbReference>
<evidence type="ECO:0000313" key="3">
    <source>
        <dbReference type="Proteomes" id="UP000235786"/>
    </source>
</evidence>
<sequence length="359" mass="40612">MSMNQIEPYVSSCPVATSTTRPQAPWVYYFLYAYDECDDFPKICPTAHMVGPAILQDWVWHINVEGKPNVRKMFFNGKDPYQTRARSITVGWVYRVSKAEDERMHERFGVDRVRMGQVVSVTNPAFPHNVCKVPVILYWDPRDTRDSNRWACSLEALLKWEKALWALKVVGVQRWYIDRIRETVNQRKGANFVEDQAINPRDLHYTPPPTFRNAAPLRIRQAQALQAEQVVAGLQAIPNNSTPRPQGTPSKSLPRTQVTANSQSNFRPQPTAEPRQPRPQSAPSPQTTPGPQSANPRASVMTPPPSQRAPTPTPTRTNVKYIKKRKPDASDDEGQPPKKKVQKKPPSGPSNPRHGRKSA</sequence>
<feature type="compositionally biased region" description="Polar residues" evidence="1">
    <location>
        <begin position="237"/>
        <end position="268"/>
    </location>
</feature>